<comment type="caution">
    <text evidence="1">The sequence shown here is derived from an EMBL/GenBank/DDBJ whole genome shotgun (WGS) entry which is preliminary data.</text>
</comment>
<dbReference type="EMBL" id="CAAALY010013711">
    <property type="protein sequence ID" value="VEL12082.1"/>
    <property type="molecule type" value="Genomic_DNA"/>
</dbReference>
<dbReference type="Proteomes" id="UP000784294">
    <property type="component" value="Unassembled WGS sequence"/>
</dbReference>
<sequence>MSSGFLSPRPFQSTSCFHTAGCLQLVQAADQLVGICPSRVRLVLKPDGQSFRFIANLSCSTPPRSYPTLSLRVASFSSCSSVPDLTNSPAVSGAAPSVQLQGQPISPSLRWISLNSFLRTPNGLFEFLQRLRAEVGYSDYSLDYISHSSSGIQAR</sequence>
<name>A0A448WHP6_9PLAT</name>
<organism evidence="1 2">
    <name type="scientific">Protopolystoma xenopodis</name>
    <dbReference type="NCBI Taxonomy" id="117903"/>
    <lineage>
        <taxon>Eukaryota</taxon>
        <taxon>Metazoa</taxon>
        <taxon>Spiralia</taxon>
        <taxon>Lophotrochozoa</taxon>
        <taxon>Platyhelminthes</taxon>
        <taxon>Monogenea</taxon>
        <taxon>Polyopisthocotylea</taxon>
        <taxon>Polystomatidea</taxon>
        <taxon>Polystomatidae</taxon>
        <taxon>Protopolystoma</taxon>
    </lineage>
</organism>
<protein>
    <submittedName>
        <fullName evidence="1">Uncharacterized protein</fullName>
    </submittedName>
</protein>
<evidence type="ECO:0000313" key="1">
    <source>
        <dbReference type="EMBL" id="VEL12082.1"/>
    </source>
</evidence>
<accession>A0A448WHP6</accession>
<proteinExistence type="predicted"/>
<evidence type="ECO:0000313" key="2">
    <source>
        <dbReference type="Proteomes" id="UP000784294"/>
    </source>
</evidence>
<keyword evidence="2" id="KW-1185">Reference proteome</keyword>
<dbReference type="AlphaFoldDB" id="A0A448WHP6"/>
<reference evidence="1" key="1">
    <citation type="submission" date="2018-11" db="EMBL/GenBank/DDBJ databases">
        <authorList>
            <consortium name="Pathogen Informatics"/>
        </authorList>
    </citation>
    <scope>NUCLEOTIDE SEQUENCE</scope>
</reference>
<gene>
    <name evidence="1" type="ORF">PXEA_LOCUS5522</name>
</gene>